<dbReference type="GeneID" id="93846375"/>
<keyword evidence="1" id="KW-0472">Membrane</keyword>
<evidence type="ECO:0000313" key="2">
    <source>
        <dbReference type="EMBL" id="GEQ06466.1"/>
    </source>
</evidence>
<feature type="transmembrane region" description="Helical" evidence="1">
    <location>
        <begin position="150"/>
        <end position="174"/>
    </location>
</feature>
<feature type="transmembrane region" description="Helical" evidence="1">
    <location>
        <begin position="56"/>
        <end position="77"/>
    </location>
</feature>
<accession>A0ABQ0Y4Z1</accession>
<keyword evidence="1" id="KW-1133">Transmembrane helix</keyword>
<evidence type="ECO:0000256" key="1">
    <source>
        <dbReference type="SAM" id="Phobius"/>
    </source>
</evidence>
<feature type="transmembrane region" description="Helical" evidence="1">
    <location>
        <begin position="181"/>
        <end position="200"/>
    </location>
</feature>
<dbReference type="EMBL" id="BKAX01000006">
    <property type="protein sequence ID" value="GEQ06466.1"/>
    <property type="molecule type" value="Genomic_DNA"/>
</dbReference>
<comment type="caution">
    <text evidence="2">The sequence shown here is derived from an EMBL/GenBank/DDBJ whole genome shotgun (WGS) entry which is preliminary data.</text>
</comment>
<proteinExistence type="predicted"/>
<organism evidence="2 3">
    <name type="scientific">Staphylococcus gallinarum</name>
    <dbReference type="NCBI Taxonomy" id="1293"/>
    <lineage>
        <taxon>Bacteria</taxon>
        <taxon>Bacillati</taxon>
        <taxon>Bacillota</taxon>
        <taxon>Bacilli</taxon>
        <taxon>Bacillales</taxon>
        <taxon>Staphylococcaceae</taxon>
        <taxon>Staphylococcus</taxon>
    </lineage>
</organism>
<name>A0ABQ0Y4Z1_STAGA</name>
<keyword evidence="3" id="KW-1185">Reference proteome</keyword>
<dbReference type="Proteomes" id="UP000321057">
    <property type="component" value="Unassembled WGS sequence"/>
</dbReference>
<feature type="transmembrane region" description="Helical" evidence="1">
    <location>
        <begin position="18"/>
        <end position="36"/>
    </location>
</feature>
<dbReference type="RefSeq" id="WP_042737640.1">
    <property type="nucleotide sequence ID" value="NZ_BKAX01000006.1"/>
</dbReference>
<feature type="transmembrane region" description="Helical" evidence="1">
    <location>
        <begin position="220"/>
        <end position="241"/>
    </location>
</feature>
<gene>
    <name evidence="2" type="ORF">SGA02_22940</name>
</gene>
<sequence length="251" mass="28959">MIKFTAIFQNLLKIKATWLYLAFGLLPLALFLIMYLNPNFMNISGEKHTLGCLEFFSMVFSLQDSTIISMIILIYVVSLNFYTEKEKGQLYFYKDLPKGRLLNSKLCALLLLYLMFVLILFLSSVTIYYTQITHTDLASHHFLPLSDDSWNYIVVEFLGTLYVQIICIFLSVILSIHFPNGYTIFGAIGFIIITSITPLFKGVKYIFPNGYLKSLTNSNFAEILTEISLLFILYIAIFYIISVISYKKLEY</sequence>
<reference evidence="2 3" key="1">
    <citation type="submission" date="2019-07" db="EMBL/GenBank/DDBJ databases">
        <title>Whole genome shotgun sequence of Staphylococcus gallinarum NBRC 109767.</title>
        <authorList>
            <person name="Hosoyama A."/>
            <person name="Uohara A."/>
            <person name="Ohji S."/>
            <person name="Ichikawa N."/>
        </authorList>
    </citation>
    <scope>NUCLEOTIDE SEQUENCE [LARGE SCALE GENOMIC DNA]</scope>
    <source>
        <strain evidence="2 3">NBRC 109767</strain>
    </source>
</reference>
<feature type="transmembrane region" description="Helical" evidence="1">
    <location>
        <begin position="106"/>
        <end position="130"/>
    </location>
</feature>
<keyword evidence="1" id="KW-0812">Transmembrane</keyword>
<evidence type="ECO:0000313" key="3">
    <source>
        <dbReference type="Proteomes" id="UP000321057"/>
    </source>
</evidence>
<protein>
    <submittedName>
        <fullName evidence="2">ABC transporter permease</fullName>
    </submittedName>
</protein>